<reference evidence="2" key="1">
    <citation type="submission" date="2010-03" db="EMBL/GenBank/DDBJ databases">
        <title>The genome sequence of Synergistetes sp. SGP1.</title>
        <authorList>
            <consortium name="metaHIT consortium -- http://www.metahit.eu/"/>
            <person name="Pajon A."/>
            <person name="Turner K."/>
            <person name="Parkhill J."/>
            <person name="Wade W."/>
            <person name="Vartoukian S."/>
        </authorList>
    </citation>
    <scope>NUCLEOTIDE SEQUENCE [LARGE SCALE GENOMIC DNA]</scope>
    <source>
        <strain evidence="2">SGP1</strain>
    </source>
</reference>
<evidence type="ECO:0000313" key="1">
    <source>
        <dbReference type="EMBL" id="CBL28697.1"/>
    </source>
</evidence>
<organism evidence="1 2">
    <name type="scientific">Fretibacterium fastidiosum</name>
    <dbReference type="NCBI Taxonomy" id="651822"/>
    <lineage>
        <taxon>Bacteria</taxon>
        <taxon>Thermotogati</taxon>
        <taxon>Synergistota</taxon>
        <taxon>Synergistia</taxon>
        <taxon>Synergistales</taxon>
        <taxon>Aminobacteriaceae</taxon>
        <taxon>Fretibacterium</taxon>
    </lineage>
</organism>
<gene>
    <name evidence="1" type="ORF">SY1_18110</name>
</gene>
<dbReference type="Proteomes" id="UP000008957">
    <property type="component" value="Chromosome"/>
</dbReference>
<dbReference type="EMBL" id="FP929056">
    <property type="protein sequence ID" value="CBL28697.1"/>
    <property type="molecule type" value="Genomic_DNA"/>
</dbReference>
<proteinExistence type="predicted"/>
<dbReference type="RefSeq" id="WP_015556844.1">
    <property type="nucleotide sequence ID" value="NC_021038.1"/>
</dbReference>
<evidence type="ECO:0000313" key="2">
    <source>
        <dbReference type="Proteomes" id="UP000008957"/>
    </source>
</evidence>
<name>A0AB94IYB3_9BACT</name>
<keyword evidence="2" id="KW-1185">Reference proteome</keyword>
<reference evidence="1 2" key="2">
    <citation type="submission" date="2010-03" db="EMBL/GenBank/DDBJ databases">
        <authorList>
            <person name="Pajon A."/>
        </authorList>
    </citation>
    <scope>NUCLEOTIDE SEQUENCE [LARGE SCALE GENOMIC DNA]</scope>
    <source>
        <strain evidence="1 2">SGP1</strain>
    </source>
</reference>
<dbReference type="AlphaFoldDB" id="A0AB94IYB3"/>
<sequence length="203" mass="22868">MDPKKNDSGRDMTVNDLISAISMTEYPQYILDALSRIQGWMRDTINAPANRGIDPFSALFEGEEEDDEGPGVDTLFESLEELEEYVDLIPNTHRPDGRADVIVVSLTPPPDYESGLRTAIDYAALFNRPNCKRVWIVSDTFIFDDVVRYAAHVDALTEQGVTLRFILVTPWGWVELPLSGAAASRQQFTWRSQLKDGTGKKRQ</sequence>
<accession>A0AB94IYB3</accession>
<dbReference type="KEGG" id="sbr:SY1_18110"/>
<protein>
    <submittedName>
        <fullName evidence="1">Uncharacterized protein</fullName>
    </submittedName>
</protein>